<dbReference type="OrthoDB" id="3504852at2"/>
<name>A0A964XPL0_9ACTN</name>
<accession>A0A964XPL0</accession>
<reference evidence="1" key="1">
    <citation type="submission" date="2020-01" db="EMBL/GenBank/DDBJ databases">
        <title>Whole-genome analyses of novel actinobacteria.</title>
        <authorList>
            <person name="Sahin N."/>
        </authorList>
    </citation>
    <scope>NUCLEOTIDE SEQUENCE</scope>
    <source>
        <strain evidence="1">YC537</strain>
    </source>
</reference>
<dbReference type="EMBL" id="JAAAHS010000260">
    <property type="protein sequence ID" value="NBE54892.1"/>
    <property type="molecule type" value="Genomic_DNA"/>
</dbReference>
<evidence type="ECO:0000313" key="2">
    <source>
        <dbReference type="Proteomes" id="UP000598297"/>
    </source>
</evidence>
<gene>
    <name evidence="1" type="ORF">GUY60_26390</name>
</gene>
<evidence type="ECO:0000313" key="1">
    <source>
        <dbReference type="EMBL" id="NBE54892.1"/>
    </source>
</evidence>
<organism evidence="1 2">
    <name type="scientific">Streptomyces boluensis</name>
    <dbReference type="NCBI Taxonomy" id="1775135"/>
    <lineage>
        <taxon>Bacteria</taxon>
        <taxon>Bacillati</taxon>
        <taxon>Actinomycetota</taxon>
        <taxon>Actinomycetes</taxon>
        <taxon>Kitasatosporales</taxon>
        <taxon>Streptomycetaceae</taxon>
        <taxon>Streptomyces</taxon>
    </lineage>
</organism>
<keyword evidence="2" id="KW-1185">Reference proteome</keyword>
<dbReference type="Proteomes" id="UP000598297">
    <property type="component" value="Unassembled WGS sequence"/>
</dbReference>
<dbReference type="AlphaFoldDB" id="A0A964XPL0"/>
<proteinExistence type="predicted"/>
<dbReference type="RefSeq" id="WP_161702142.1">
    <property type="nucleotide sequence ID" value="NZ_JAAAHS010000260.1"/>
</dbReference>
<protein>
    <submittedName>
        <fullName evidence="1">Uncharacterized protein</fullName>
    </submittedName>
</protein>
<comment type="caution">
    <text evidence="1">The sequence shown here is derived from an EMBL/GenBank/DDBJ whole genome shotgun (WGS) entry which is preliminary data.</text>
</comment>
<sequence>MDAGQIARRFPLVARPRPACRPLAERVQEITDLARSAEQDANLQSAAVAQNMAALIVSDCGLPDLARALCWRHAEAYLNSQPLGVQEARYCLEPLVNLARLHIRNGDGDAGFQLLDTLNTAVRAKEKEAVIDGRTVSFRHLTATTEDHQKLRQWLWAILLGDGTRALVAGGRWESAQTHTAHHKGVGERLLDGRQVHVVARCLGGDPASALRFLTSSKLSDEWEHAVAASLAALCLTVSSESSAEATAHMVSSYLDLDAGPELAVFRTCLGATVLDLCELHIHAAAVEVRDRLIRTAVQSEDGYVAREVLGHEACEQSMSPDQRRVLSQAVSAAGLDQGRMPEDLAQVLQTAVDASARATQRLLTRPL</sequence>